<reference evidence="1 2" key="1">
    <citation type="submission" date="2023-03" db="EMBL/GenBank/DDBJ databases">
        <title>High recombination rates correlate with genetic variation in Cardiocondyla obscurior ants.</title>
        <authorList>
            <person name="Errbii M."/>
        </authorList>
    </citation>
    <scope>NUCLEOTIDE SEQUENCE [LARGE SCALE GENOMIC DNA]</scope>
    <source>
        <strain evidence="1">Alpha-2009</strain>
        <tissue evidence="1">Whole body</tissue>
    </source>
</reference>
<dbReference type="EMBL" id="JADYXP020000015">
    <property type="protein sequence ID" value="KAL0108980.1"/>
    <property type="molecule type" value="Genomic_DNA"/>
</dbReference>
<gene>
    <name evidence="1" type="ORF">PUN28_014226</name>
</gene>
<organism evidence="1 2">
    <name type="scientific">Cardiocondyla obscurior</name>
    <dbReference type="NCBI Taxonomy" id="286306"/>
    <lineage>
        <taxon>Eukaryota</taxon>
        <taxon>Metazoa</taxon>
        <taxon>Ecdysozoa</taxon>
        <taxon>Arthropoda</taxon>
        <taxon>Hexapoda</taxon>
        <taxon>Insecta</taxon>
        <taxon>Pterygota</taxon>
        <taxon>Neoptera</taxon>
        <taxon>Endopterygota</taxon>
        <taxon>Hymenoptera</taxon>
        <taxon>Apocrita</taxon>
        <taxon>Aculeata</taxon>
        <taxon>Formicoidea</taxon>
        <taxon>Formicidae</taxon>
        <taxon>Myrmicinae</taxon>
        <taxon>Cardiocondyla</taxon>
    </lineage>
</organism>
<accession>A0AAW2F1A2</accession>
<proteinExistence type="predicted"/>
<keyword evidence="2" id="KW-1185">Reference proteome</keyword>
<evidence type="ECO:0000313" key="2">
    <source>
        <dbReference type="Proteomes" id="UP001430953"/>
    </source>
</evidence>
<dbReference type="AlphaFoldDB" id="A0AAW2F1A2"/>
<evidence type="ECO:0000313" key="1">
    <source>
        <dbReference type="EMBL" id="KAL0108980.1"/>
    </source>
</evidence>
<comment type="caution">
    <text evidence="1">The sequence shown here is derived from an EMBL/GenBank/DDBJ whole genome shotgun (WGS) entry which is preliminary data.</text>
</comment>
<protein>
    <submittedName>
        <fullName evidence="1">Uncharacterized protein</fullName>
    </submittedName>
</protein>
<name>A0AAW2F1A2_9HYME</name>
<sequence>MSYWKGRQWAIGVVHRSTTERLDYVLHLLIRSGTEKYRSPLKNRILREMTSSEKKNKREIVILAGGKSCYVAHIFIGSKEFDT</sequence>
<dbReference type="Proteomes" id="UP001430953">
    <property type="component" value="Unassembled WGS sequence"/>
</dbReference>